<dbReference type="Pfam" id="PF13649">
    <property type="entry name" value="Methyltransf_25"/>
    <property type="match status" value="1"/>
</dbReference>
<organism evidence="2 3">
    <name type="scientific">Shewanella septentrionalis</name>
    <dbReference type="NCBI Taxonomy" id="2952223"/>
    <lineage>
        <taxon>Bacteria</taxon>
        <taxon>Pseudomonadati</taxon>
        <taxon>Pseudomonadota</taxon>
        <taxon>Gammaproteobacteria</taxon>
        <taxon>Alteromonadales</taxon>
        <taxon>Shewanellaceae</taxon>
        <taxon>Shewanella</taxon>
    </lineage>
</organism>
<dbReference type="GO" id="GO:0008168">
    <property type="term" value="F:methyltransferase activity"/>
    <property type="evidence" value="ECO:0007669"/>
    <property type="project" value="UniProtKB-KW"/>
</dbReference>
<dbReference type="GO" id="GO:0032259">
    <property type="term" value="P:methylation"/>
    <property type="evidence" value="ECO:0007669"/>
    <property type="project" value="UniProtKB-KW"/>
</dbReference>
<sequence>MSIAFYNDHAEILAAQYFSKTFEEVHSSWLHHLLPLLAKNTLSILDVGAGSGRDVHYLAQRAQGKKTQIIAIEPAITLAKMGQVLTRDLPVSWIEDGLPQLQKVVGLAQQFDLILLSAVWMHLSPSERPLALATLSRLLNLTGLLVISLRHGPSPDARVMHPVSADELLTLAADCQLQLLDSSQDETDKLGRTQVHWQTLVFTSKLMPSVNAPEASVIIQGRHHAD</sequence>
<proteinExistence type="predicted"/>
<keyword evidence="3" id="KW-1185">Reference proteome</keyword>
<reference evidence="2" key="1">
    <citation type="journal article" date="2023" name="Int. J. Syst. Evol. Microbiol.">
        <title>&lt;i&gt;Shewanella septentrionalis&lt;/i&gt; sp. nov. and &lt;i&gt;Shewanella holmiensis&lt;/i&gt; sp. nov., isolated from Baltic Sea water and sediments.</title>
        <authorList>
            <person name="Martin-Rodriguez A.J."/>
            <person name="Thorell K."/>
            <person name="Joffre E."/>
            <person name="Jensie-Markopoulos S."/>
            <person name="Moore E.R.B."/>
            <person name="Sjoling A."/>
        </authorList>
    </citation>
    <scope>NUCLEOTIDE SEQUENCE</scope>
    <source>
        <strain evidence="2">SP1W3</strain>
    </source>
</reference>
<dbReference type="Proteomes" id="UP001155604">
    <property type="component" value="Unassembled WGS sequence"/>
</dbReference>
<evidence type="ECO:0000259" key="1">
    <source>
        <dbReference type="Pfam" id="PF13649"/>
    </source>
</evidence>
<dbReference type="RefSeq" id="WP_261272532.1">
    <property type="nucleotide sequence ID" value="NZ_JAMTCC010000013.1"/>
</dbReference>
<keyword evidence="2" id="KW-0808">Transferase</keyword>
<protein>
    <submittedName>
        <fullName evidence="2">Class I SAM-dependent methyltransferase</fullName>
    </submittedName>
</protein>
<dbReference type="InterPro" id="IPR041698">
    <property type="entry name" value="Methyltransf_25"/>
</dbReference>
<evidence type="ECO:0000313" key="3">
    <source>
        <dbReference type="Proteomes" id="UP001155604"/>
    </source>
</evidence>
<dbReference type="CDD" id="cd02440">
    <property type="entry name" value="AdoMet_MTases"/>
    <property type="match status" value="1"/>
</dbReference>
<accession>A0A9X2WUI6</accession>
<name>A0A9X2WUI6_9GAMM</name>
<dbReference type="SUPFAM" id="SSF53335">
    <property type="entry name" value="S-adenosyl-L-methionine-dependent methyltransferases"/>
    <property type="match status" value="1"/>
</dbReference>
<dbReference type="InterPro" id="IPR029063">
    <property type="entry name" value="SAM-dependent_MTases_sf"/>
</dbReference>
<dbReference type="AlphaFoldDB" id="A0A9X2WUI6"/>
<gene>
    <name evidence="2" type="ORF">NE536_09395</name>
</gene>
<keyword evidence="2" id="KW-0489">Methyltransferase</keyword>
<dbReference type="Gene3D" id="3.40.50.150">
    <property type="entry name" value="Vaccinia Virus protein VP39"/>
    <property type="match status" value="1"/>
</dbReference>
<comment type="caution">
    <text evidence="2">The sequence shown here is derived from an EMBL/GenBank/DDBJ whole genome shotgun (WGS) entry which is preliminary data.</text>
</comment>
<evidence type="ECO:0000313" key="2">
    <source>
        <dbReference type="EMBL" id="MCT7945581.1"/>
    </source>
</evidence>
<dbReference type="EMBL" id="JAMTCC010000013">
    <property type="protein sequence ID" value="MCT7945581.1"/>
    <property type="molecule type" value="Genomic_DNA"/>
</dbReference>
<feature type="domain" description="Methyltransferase" evidence="1">
    <location>
        <begin position="44"/>
        <end position="141"/>
    </location>
</feature>